<name>A0AAV5X0D3_9BILA</name>
<reference evidence="1" key="1">
    <citation type="submission" date="2023-10" db="EMBL/GenBank/DDBJ databases">
        <title>Genome assembly of Pristionchus species.</title>
        <authorList>
            <person name="Yoshida K."/>
            <person name="Sommer R.J."/>
        </authorList>
    </citation>
    <scope>NUCLEOTIDE SEQUENCE</scope>
    <source>
        <strain evidence="1">RS5133</strain>
    </source>
</reference>
<dbReference type="Proteomes" id="UP001432322">
    <property type="component" value="Unassembled WGS sequence"/>
</dbReference>
<organism evidence="1 2">
    <name type="scientific">Pristionchus fissidentatus</name>
    <dbReference type="NCBI Taxonomy" id="1538716"/>
    <lineage>
        <taxon>Eukaryota</taxon>
        <taxon>Metazoa</taxon>
        <taxon>Ecdysozoa</taxon>
        <taxon>Nematoda</taxon>
        <taxon>Chromadorea</taxon>
        <taxon>Rhabditida</taxon>
        <taxon>Rhabditina</taxon>
        <taxon>Diplogasteromorpha</taxon>
        <taxon>Diplogasteroidea</taxon>
        <taxon>Neodiplogasteridae</taxon>
        <taxon>Pristionchus</taxon>
    </lineage>
</organism>
<comment type="caution">
    <text evidence="1">The sequence shown here is derived from an EMBL/GenBank/DDBJ whole genome shotgun (WGS) entry which is preliminary data.</text>
</comment>
<dbReference type="EMBL" id="BTSY01000007">
    <property type="protein sequence ID" value="GMT36488.1"/>
    <property type="molecule type" value="Genomic_DNA"/>
</dbReference>
<gene>
    <name evidence="1" type="ORF">PFISCL1PPCAC_27785</name>
</gene>
<proteinExistence type="predicted"/>
<protein>
    <submittedName>
        <fullName evidence="1">Uncharacterized protein</fullName>
    </submittedName>
</protein>
<sequence length="219" mass="24681">EEQGRNRCPEAMLECAIVCLLANSVGLTTNHNDTACSFCVDARSTHEKCFENVIDCAYRDPHGIIFCTNFFETMPGAEFINRQTRCISYYDMLISDEAIRAIVANGHCQYRDRQYCDCHDVCPGRNLTNAGWPQNQPTTTTKAPRFTKQIDKGEIGVTIKTPSQLVEEKQPRVSFFERAENYVRDMWATVVSPSGDVNAHPGISPSLTFLSLVCVIFFF</sequence>
<accession>A0AAV5X0D3</accession>
<evidence type="ECO:0000313" key="2">
    <source>
        <dbReference type="Proteomes" id="UP001432322"/>
    </source>
</evidence>
<feature type="non-terminal residue" evidence="1">
    <location>
        <position position="1"/>
    </location>
</feature>
<dbReference type="AlphaFoldDB" id="A0AAV5X0D3"/>
<evidence type="ECO:0000313" key="1">
    <source>
        <dbReference type="EMBL" id="GMT36488.1"/>
    </source>
</evidence>
<keyword evidence="2" id="KW-1185">Reference proteome</keyword>